<protein>
    <submittedName>
        <fullName evidence="2">GNAT family N-acetyltransferase</fullName>
    </submittedName>
</protein>
<dbReference type="PROSITE" id="PS51186">
    <property type="entry name" value="GNAT"/>
    <property type="match status" value="1"/>
</dbReference>
<evidence type="ECO:0000313" key="3">
    <source>
        <dbReference type="Proteomes" id="UP000628736"/>
    </source>
</evidence>
<dbReference type="InterPro" id="IPR016181">
    <property type="entry name" value="Acyl_CoA_acyltransferase"/>
</dbReference>
<keyword evidence="3" id="KW-1185">Reference proteome</keyword>
<sequence length="202" mass="22854">MKLIELTAEQLSALYESELKVAFPPQELKPLKAMLNLMAEKKYQALGLYDGDELAGYALLWLEPGIPFALLDYLGTIEGRRSQGLGTIMLDLLAGYYKDYRGIFGEAEAPEGGSPEGEELRRRRLGFYLRNGFRYGGYDCALFGVHYQTLIRGREDVTPGELLAVHQKIYSGHMPKQVYDRFIQIPLLPGQRPNSMGDWVEE</sequence>
<organism evidence="2 3">
    <name type="scientific">Flintibacter hominis</name>
    <dbReference type="NCBI Taxonomy" id="2763048"/>
    <lineage>
        <taxon>Bacteria</taxon>
        <taxon>Bacillati</taxon>
        <taxon>Bacillota</taxon>
        <taxon>Clostridia</taxon>
        <taxon>Eubacteriales</taxon>
        <taxon>Flintibacter</taxon>
    </lineage>
</organism>
<dbReference type="InterPro" id="IPR000182">
    <property type="entry name" value="GNAT_dom"/>
</dbReference>
<dbReference type="RefSeq" id="WP_186852806.1">
    <property type="nucleotide sequence ID" value="NZ_JACOPO010000004.1"/>
</dbReference>
<evidence type="ECO:0000259" key="1">
    <source>
        <dbReference type="PROSITE" id="PS51186"/>
    </source>
</evidence>
<feature type="domain" description="N-acetyltransferase" evidence="1">
    <location>
        <begin position="1"/>
        <end position="151"/>
    </location>
</feature>
<evidence type="ECO:0000313" key="2">
    <source>
        <dbReference type="EMBL" id="MBC5722801.1"/>
    </source>
</evidence>
<name>A0A8J6J8M6_9FIRM</name>
<dbReference type="SUPFAM" id="SSF55729">
    <property type="entry name" value="Acyl-CoA N-acyltransferases (Nat)"/>
    <property type="match status" value="1"/>
</dbReference>
<accession>A0A8J6J8M6</accession>
<dbReference type="EMBL" id="JACOPO010000004">
    <property type="protein sequence ID" value="MBC5722801.1"/>
    <property type="molecule type" value="Genomic_DNA"/>
</dbReference>
<proteinExistence type="predicted"/>
<dbReference type="Gene3D" id="3.40.630.30">
    <property type="match status" value="1"/>
</dbReference>
<dbReference type="GO" id="GO:0016747">
    <property type="term" value="F:acyltransferase activity, transferring groups other than amino-acyl groups"/>
    <property type="evidence" value="ECO:0007669"/>
    <property type="project" value="InterPro"/>
</dbReference>
<comment type="caution">
    <text evidence="2">The sequence shown here is derived from an EMBL/GenBank/DDBJ whole genome shotgun (WGS) entry which is preliminary data.</text>
</comment>
<gene>
    <name evidence="2" type="ORF">H8S11_08255</name>
</gene>
<reference evidence="2" key="1">
    <citation type="submission" date="2020-08" db="EMBL/GenBank/DDBJ databases">
        <title>Genome public.</title>
        <authorList>
            <person name="Liu C."/>
            <person name="Sun Q."/>
        </authorList>
    </citation>
    <scope>NUCLEOTIDE SEQUENCE</scope>
    <source>
        <strain evidence="2">NSJ-23</strain>
    </source>
</reference>
<dbReference type="Proteomes" id="UP000628736">
    <property type="component" value="Unassembled WGS sequence"/>
</dbReference>
<dbReference type="AlphaFoldDB" id="A0A8J6J8M6"/>
<dbReference type="Pfam" id="PF00583">
    <property type="entry name" value="Acetyltransf_1"/>
    <property type="match status" value="1"/>
</dbReference>